<keyword evidence="4" id="KW-1185">Reference proteome</keyword>
<evidence type="ECO:0000256" key="1">
    <source>
        <dbReference type="SAM" id="MobiDB-lite"/>
    </source>
</evidence>
<evidence type="ECO:0000256" key="2">
    <source>
        <dbReference type="SAM" id="SignalP"/>
    </source>
</evidence>
<feature type="compositionally biased region" description="Polar residues" evidence="1">
    <location>
        <begin position="258"/>
        <end position="276"/>
    </location>
</feature>
<accession>A0AAV2QKS9</accession>
<sequence length="434" mass="49818">MKMLIGNISSLTVVLFLIISSEYWSVQCGIFNKHNPVTIQHDLYKFIETTKGTSQLQSPFTIQKEFHNFIRKTGGAGELQSSSVNPANQAIISYVPPHNQQGELNEKKKTRERHKRSLQLKKKTVNPPEMFTHRRNLDNNRYTSTRQFDFGRRDHIPKNNQHQVRPRPREVTSFDSRLQSGFHTHTDRPHTFFRPQKNSHILSKPQKRPNPFLNQPVDPHRLSNFPNIDHRFISQNKKPVFTRPNTKLHNSDILPPVKTSTKPTSRPHGHSNQFSIFNNTPKNTKVHQTSHSTIQIPQTDFDLAFSRPNSRPVDFYSIFGNPMTSAFSVPESNFDGTEITTTRQFNKHSGSGCSTACGLRRSGEVWYSTGCRRSKCITFRGNSFIETDQCDTEIYNTVYKCIIEVDVKANFPGCCPRYRCNPDNLGNLVDRSSA</sequence>
<feature type="signal peptide" evidence="2">
    <location>
        <begin position="1"/>
        <end position="28"/>
    </location>
</feature>
<keyword evidence="2" id="KW-0732">Signal</keyword>
<evidence type="ECO:0000313" key="4">
    <source>
        <dbReference type="Proteomes" id="UP001497623"/>
    </source>
</evidence>
<feature type="chain" id="PRO_5043785805" evidence="2">
    <location>
        <begin position="29"/>
        <end position="434"/>
    </location>
</feature>
<dbReference type="Proteomes" id="UP001497623">
    <property type="component" value="Unassembled WGS sequence"/>
</dbReference>
<dbReference type="AlphaFoldDB" id="A0AAV2QKS9"/>
<reference evidence="3 4" key="1">
    <citation type="submission" date="2024-05" db="EMBL/GenBank/DDBJ databases">
        <authorList>
            <person name="Wallberg A."/>
        </authorList>
    </citation>
    <scope>NUCLEOTIDE SEQUENCE [LARGE SCALE GENOMIC DNA]</scope>
</reference>
<name>A0AAV2QKS9_MEGNR</name>
<feature type="region of interest" description="Disordered" evidence="1">
    <location>
        <begin position="151"/>
        <end position="171"/>
    </location>
</feature>
<comment type="caution">
    <text evidence="3">The sequence shown here is derived from an EMBL/GenBank/DDBJ whole genome shotgun (WGS) entry which is preliminary data.</text>
</comment>
<dbReference type="EMBL" id="CAXKWB010007014">
    <property type="protein sequence ID" value="CAL4085451.1"/>
    <property type="molecule type" value="Genomic_DNA"/>
</dbReference>
<gene>
    <name evidence="3" type="ORF">MNOR_LOCUS12685</name>
</gene>
<proteinExistence type="predicted"/>
<evidence type="ECO:0000313" key="3">
    <source>
        <dbReference type="EMBL" id="CAL4085451.1"/>
    </source>
</evidence>
<feature type="region of interest" description="Disordered" evidence="1">
    <location>
        <begin position="241"/>
        <end position="276"/>
    </location>
</feature>
<organism evidence="3 4">
    <name type="scientific">Meganyctiphanes norvegica</name>
    <name type="common">Northern krill</name>
    <name type="synonym">Thysanopoda norvegica</name>
    <dbReference type="NCBI Taxonomy" id="48144"/>
    <lineage>
        <taxon>Eukaryota</taxon>
        <taxon>Metazoa</taxon>
        <taxon>Ecdysozoa</taxon>
        <taxon>Arthropoda</taxon>
        <taxon>Crustacea</taxon>
        <taxon>Multicrustacea</taxon>
        <taxon>Malacostraca</taxon>
        <taxon>Eumalacostraca</taxon>
        <taxon>Eucarida</taxon>
        <taxon>Euphausiacea</taxon>
        <taxon>Euphausiidae</taxon>
        <taxon>Meganyctiphanes</taxon>
    </lineage>
</organism>
<protein>
    <submittedName>
        <fullName evidence="3">Uncharacterized protein</fullName>
    </submittedName>
</protein>